<dbReference type="AlphaFoldDB" id="A0A8B8YS31"/>
<evidence type="ECO:0000256" key="1">
    <source>
        <dbReference type="SAM" id="MobiDB-lite"/>
    </source>
</evidence>
<reference evidence="4" key="2">
    <citation type="submission" date="2025-08" db="UniProtKB">
        <authorList>
            <consortium name="RefSeq"/>
        </authorList>
    </citation>
    <scope>IDENTIFICATION</scope>
    <source>
        <tissue evidence="4">Epidermis and Blubber</tissue>
    </source>
</reference>
<protein>
    <submittedName>
        <fullName evidence="4">Uncharacterized protein LOC118903885</fullName>
    </submittedName>
</protein>
<proteinExistence type="predicted"/>
<dbReference type="RefSeq" id="XP_036725293.1">
    <property type="nucleotide sequence ID" value="XM_036869398.1"/>
</dbReference>
<gene>
    <name evidence="4" type="primary">LOC118903885</name>
</gene>
<sequence length="303" mass="32591">MCAHTLTTPGLLVLPGSLVLLGTASILGWSAAPPPCLRSRPGTRAPPAAGPPCRPLPLRCAPPVVTLCTHLSRHLVKGASTTPWMESDALSCACLPHGFKNISVAFCFCGKHTRAFSLSRLSPSPGCSLQESRVRAAPVHEVLPKRPKALAPFFLGARGLFTSRSSLWRCGRRLQRLVWMEVGFKKKREETYVVQWKEGGRSLGAAPGSLQVWEREWARVSGGAQPRERQREGGVGRRGHSSSLGAGGDEGSGGQPAPQVALPLPGVCSGCFVLLLKEGHPRQGQRLGITWVPEHRAPRLRHC</sequence>
<dbReference type="GeneID" id="118903885"/>
<accession>A0A8B8YS31</accession>
<feature type="region of interest" description="Disordered" evidence="1">
    <location>
        <begin position="221"/>
        <end position="258"/>
    </location>
</feature>
<keyword evidence="3" id="KW-1185">Reference proteome</keyword>
<feature type="compositionally biased region" description="Gly residues" evidence="1">
    <location>
        <begin position="245"/>
        <end position="254"/>
    </location>
</feature>
<dbReference type="Proteomes" id="UP000694857">
    <property type="component" value="Chromosome 11"/>
</dbReference>
<feature type="compositionally biased region" description="Basic and acidic residues" evidence="1">
    <location>
        <begin position="226"/>
        <end position="235"/>
    </location>
</feature>
<feature type="chain" id="PRO_5034433076" evidence="2">
    <location>
        <begin position="25"/>
        <end position="303"/>
    </location>
</feature>
<feature type="signal peptide" evidence="2">
    <location>
        <begin position="1"/>
        <end position="24"/>
    </location>
</feature>
<name>A0A8B8YS31_BALMU</name>
<evidence type="ECO:0000313" key="4">
    <source>
        <dbReference type="RefSeq" id="XP_036725293.1"/>
    </source>
</evidence>
<evidence type="ECO:0000256" key="2">
    <source>
        <dbReference type="SAM" id="SignalP"/>
    </source>
</evidence>
<keyword evidence="2" id="KW-0732">Signal</keyword>
<dbReference type="KEGG" id="bmus:118903885"/>
<evidence type="ECO:0000313" key="3">
    <source>
        <dbReference type="Proteomes" id="UP000694857"/>
    </source>
</evidence>
<organism evidence="3 4">
    <name type="scientific">Balaenoptera musculus</name>
    <name type="common">Blue whale</name>
    <dbReference type="NCBI Taxonomy" id="9771"/>
    <lineage>
        <taxon>Eukaryota</taxon>
        <taxon>Metazoa</taxon>
        <taxon>Chordata</taxon>
        <taxon>Craniata</taxon>
        <taxon>Vertebrata</taxon>
        <taxon>Euteleostomi</taxon>
        <taxon>Mammalia</taxon>
        <taxon>Eutheria</taxon>
        <taxon>Laurasiatheria</taxon>
        <taxon>Artiodactyla</taxon>
        <taxon>Whippomorpha</taxon>
        <taxon>Cetacea</taxon>
        <taxon>Mysticeti</taxon>
        <taxon>Balaenopteridae</taxon>
        <taxon>Balaenoptera</taxon>
    </lineage>
</organism>
<reference evidence="3" key="1">
    <citation type="submission" date="2024-06" db="UniProtKB">
        <authorList>
            <consortium name="RefSeq"/>
        </authorList>
    </citation>
    <scope>NUCLEOTIDE SEQUENCE [LARGE SCALE GENOMIC DNA]</scope>
</reference>